<dbReference type="SUPFAM" id="SSF56059">
    <property type="entry name" value="Glutathione synthetase ATP-binding domain-like"/>
    <property type="match status" value="1"/>
</dbReference>
<reference evidence="1" key="1">
    <citation type="journal article" date="2023" name="Plant J.">
        <title>The genome of the king protea, Protea cynaroides.</title>
        <authorList>
            <person name="Chang J."/>
            <person name="Duong T.A."/>
            <person name="Schoeman C."/>
            <person name="Ma X."/>
            <person name="Roodt D."/>
            <person name="Barker N."/>
            <person name="Li Z."/>
            <person name="Van de Peer Y."/>
            <person name="Mizrachi E."/>
        </authorList>
    </citation>
    <scope>NUCLEOTIDE SEQUENCE</scope>
    <source>
        <tissue evidence="1">Young leaves</tissue>
    </source>
</reference>
<dbReference type="Proteomes" id="UP001141806">
    <property type="component" value="Unassembled WGS sequence"/>
</dbReference>
<dbReference type="OrthoDB" id="3261737at2759"/>
<evidence type="ECO:0000313" key="1">
    <source>
        <dbReference type="EMBL" id="KAJ4964543.1"/>
    </source>
</evidence>
<sequence length="149" mass="17166">MGGYKASVTTFIVEPFVPHDSECYLSVITDRLGCTIRSSEYGGIEIDETRTRDASLELEPVSLFDSVPFIFFNTFGTFNRFSCEELTNVWPVQLGELFKTVMNILQYLHRSHRLHKFNNDETGTAWVSLVHLVHNNLDPYQFYGTMKPM</sequence>
<dbReference type="Gene3D" id="3.30.470.20">
    <property type="entry name" value="ATP-grasp fold, B domain"/>
    <property type="match status" value="1"/>
</dbReference>
<keyword evidence="2" id="KW-1185">Reference proteome</keyword>
<gene>
    <name evidence="1" type="ORF">NE237_016392</name>
</gene>
<comment type="caution">
    <text evidence="1">The sequence shown here is derived from an EMBL/GenBank/DDBJ whole genome shotgun (WGS) entry which is preliminary data.</text>
</comment>
<dbReference type="AlphaFoldDB" id="A0A9Q0HDY2"/>
<proteinExistence type="predicted"/>
<organism evidence="1 2">
    <name type="scientific">Protea cynaroides</name>
    <dbReference type="NCBI Taxonomy" id="273540"/>
    <lineage>
        <taxon>Eukaryota</taxon>
        <taxon>Viridiplantae</taxon>
        <taxon>Streptophyta</taxon>
        <taxon>Embryophyta</taxon>
        <taxon>Tracheophyta</taxon>
        <taxon>Spermatophyta</taxon>
        <taxon>Magnoliopsida</taxon>
        <taxon>Proteales</taxon>
        <taxon>Proteaceae</taxon>
        <taxon>Protea</taxon>
    </lineage>
</organism>
<name>A0A9Q0HDY2_9MAGN</name>
<protein>
    <submittedName>
        <fullName evidence="1">Uncharacterized protein</fullName>
    </submittedName>
</protein>
<evidence type="ECO:0000313" key="2">
    <source>
        <dbReference type="Proteomes" id="UP001141806"/>
    </source>
</evidence>
<dbReference type="EMBL" id="JAMYWD010000007">
    <property type="protein sequence ID" value="KAJ4964543.1"/>
    <property type="molecule type" value="Genomic_DNA"/>
</dbReference>
<accession>A0A9Q0HDY2</accession>